<evidence type="ECO:0000313" key="4">
    <source>
        <dbReference type="Proteomes" id="UP000722989"/>
    </source>
</evidence>
<evidence type="ECO:0008006" key="5">
    <source>
        <dbReference type="Google" id="ProtNLM"/>
    </source>
</evidence>
<comment type="caution">
    <text evidence="3">The sequence shown here is derived from an EMBL/GenBank/DDBJ whole genome shotgun (WGS) entry which is preliminary data.</text>
</comment>
<proteinExistence type="predicted"/>
<sequence>MSEFDDLTLREAFSQFHTDALTAVPPQDVAGVRAIARRRRATRAGVIGAMAALVLAVPVAAYALVGRSDSGPPAVRPSLSTSPSASASPSASPSASASTAPPAPDGKISPDELGDATLDIPAWPAQGNQCATKRQKFTGGQTRQVNDHTAVTMIWKVVYADVDHDGAQETVALLGCALARVDYQVAVFDRNSAGDIVTLGQVVREDASIQHMFDVRGEADGSVSVQVGDVSVCCGVHQDQVIHQWRRYAWDGQRFHQVDGPTAFPRRPDLSITATDVTLGPLSNGVRHGSTTVTVRNVGPFTVQGMDLTVSPYVNGSQPAAVETFTNLGKCEYGGTGSAKALGCRDLTPLAPGASVTYTFQFDSPQANDQVIPTAPRSDATWSAEVTMLAASGTSLTESPADTNNSAALKVSRVD</sequence>
<evidence type="ECO:0000313" key="3">
    <source>
        <dbReference type="EMBL" id="NJC70084.1"/>
    </source>
</evidence>
<keyword evidence="2" id="KW-0812">Transmembrane</keyword>
<feature type="transmembrane region" description="Helical" evidence="2">
    <location>
        <begin position="44"/>
        <end position="65"/>
    </location>
</feature>
<feature type="region of interest" description="Disordered" evidence="1">
    <location>
        <begin position="393"/>
        <end position="415"/>
    </location>
</feature>
<feature type="compositionally biased region" description="Low complexity" evidence="1">
    <location>
        <begin position="77"/>
        <end position="100"/>
    </location>
</feature>
<dbReference type="InterPro" id="IPR013783">
    <property type="entry name" value="Ig-like_fold"/>
</dbReference>
<keyword evidence="4" id="KW-1185">Reference proteome</keyword>
<keyword evidence="2" id="KW-1133">Transmembrane helix</keyword>
<dbReference type="EMBL" id="JAATVY010000005">
    <property type="protein sequence ID" value="NJC70084.1"/>
    <property type="molecule type" value="Genomic_DNA"/>
</dbReference>
<evidence type="ECO:0000256" key="1">
    <source>
        <dbReference type="SAM" id="MobiDB-lite"/>
    </source>
</evidence>
<dbReference type="Proteomes" id="UP000722989">
    <property type="component" value="Unassembled WGS sequence"/>
</dbReference>
<name>A0ABX0XY49_9ACTN</name>
<dbReference type="Gene3D" id="2.60.40.10">
    <property type="entry name" value="Immunoglobulins"/>
    <property type="match status" value="1"/>
</dbReference>
<reference evidence="3 4" key="1">
    <citation type="submission" date="2020-03" db="EMBL/GenBank/DDBJ databases">
        <title>WGS of the type strain of Planosporangium spp.</title>
        <authorList>
            <person name="Thawai C."/>
        </authorList>
    </citation>
    <scope>NUCLEOTIDE SEQUENCE [LARGE SCALE GENOMIC DNA]</scope>
    <source>
        <strain evidence="3 4">TBRC 5610</strain>
    </source>
</reference>
<feature type="compositionally biased region" description="Polar residues" evidence="1">
    <location>
        <begin position="393"/>
        <end position="407"/>
    </location>
</feature>
<accession>A0ABX0XY49</accession>
<dbReference type="RefSeq" id="WP_167924989.1">
    <property type="nucleotide sequence ID" value="NZ_JAATVY010000005.1"/>
</dbReference>
<organism evidence="3 4">
    <name type="scientific">Planosporangium thailandense</name>
    <dbReference type="NCBI Taxonomy" id="765197"/>
    <lineage>
        <taxon>Bacteria</taxon>
        <taxon>Bacillati</taxon>
        <taxon>Actinomycetota</taxon>
        <taxon>Actinomycetes</taxon>
        <taxon>Micromonosporales</taxon>
        <taxon>Micromonosporaceae</taxon>
        <taxon>Planosporangium</taxon>
    </lineage>
</organism>
<protein>
    <recommendedName>
        <fullName evidence="5">DUF11 domain-containing protein</fullName>
    </recommendedName>
</protein>
<evidence type="ECO:0000256" key="2">
    <source>
        <dbReference type="SAM" id="Phobius"/>
    </source>
</evidence>
<gene>
    <name evidence="3" type="ORF">HC031_10230</name>
</gene>
<feature type="region of interest" description="Disordered" evidence="1">
    <location>
        <begin position="69"/>
        <end position="125"/>
    </location>
</feature>
<keyword evidence="2" id="KW-0472">Membrane</keyword>